<dbReference type="InterPro" id="IPR023271">
    <property type="entry name" value="Aquaporin-like"/>
</dbReference>
<evidence type="ECO:0000256" key="7">
    <source>
        <dbReference type="ARBA" id="ARBA00034651"/>
    </source>
</evidence>
<evidence type="ECO:0000313" key="12">
    <source>
        <dbReference type="Proteomes" id="UP000694404"/>
    </source>
</evidence>
<protein>
    <submittedName>
        <fullName evidence="11">Uncharacterized protein</fullName>
    </submittedName>
</protein>
<evidence type="ECO:0000256" key="6">
    <source>
        <dbReference type="ARBA" id="ARBA00023136"/>
    </source>
</evidence>
<keyword evidence="12" id="KW-1185">Reference proteome</keyword>
<dbReference type="GO" id="GO:0015254">
    <property type="term" value="F:glycerol channel activity"/>
    <property type="evidence" value="ECO:0007669"/>
    <property type="project" value="TreeGrafter"/>
</dbReference>
<dbReference type="Ensembl" id="ENSCABT00000032460.1">
    <property type="protein sequence ID" value="ENSCABP00000029627.1"/>
    <property type="gene ID" value="ENSCABG00000021740.1"/>
</dbReference>
<dbReference type="AlphaFoldDB" id="A0A8C0JCR4"/>
<evidence type="ECO:0000256" key="2">
    <source>
        <dbReference type="ARBA" id="ARBA00006175"/>
    </source>
</evidence>
<keyword evidence="3 9" id="KW-0813">Transport</keyword>
<accession>A0A8C0JCR4</accession>
<evidence type="ECO:0000256" key="10">
    <source>
        <dbReference type="SAM" id="Phobius"/>
    </source>
</evidence>
<comment type="catalytic activity">
    <reaction evidence="8">
        <text>glycerol(in) = glycerol(out)</text>
        <dbReference type="Rhea" id="RHEA:29675"/>
        <dbReference type="ChEBI" id="CHEBI:17754"/>
    </reaction>
</comment>
<dbReference type="SUPFAM" id="SSF81338">
    <property type="entry name" value="Aquaporin-like"/>
    <property type="match status" value="1"/>
</dbReference>
<name>A0A8C0JCR4_CHEAB</name>
<feature type="transmembrane region" description="Helical" evidence="10">
    <location>
        <begin position="105"/>
        <end position="127"/>
    </location>
</feature>
<reference evidence="11" key="1">
    <citation type="submission" date="2025-08" db="UniProtKB">
        <authorList>
            <consortium name="Ensembl"/>
        </authorList>
    </citation>
    <scope>IDENTIFICATION</scope>
</reference>
<evidence type="ECO:0000256" key="5">
    <source>
        <dbReference type="ARBA" id="ARBA00022989"/>
    </source>
</evidence>
<evidence type="ECO:0000256" key="8">
    <source>
        <dbReference type="ARBA" id="ARBA00049405"/>
    </source>
</evidence>
<dbReference type="Proteomes" id="UP000694404">
    <property type="component" value="Unplaced"/>
</dbReference>
<dbReference type="GO" id="GO:0015250">
    <property type="term" value="F:water channel activity"/>
    <property type="evidence" value="ECO:0007669"/>
    <property type="project" value="TreeGrafter"/>
</dbReference>
<dbReference type="GO" id="GO:0016323">
    <property type="term" value="C:basolateral plasma membrane"/>
    <property type="evidence" value="ECO:0007669"/>
    <property type="project" value="TreeGrafter"/>
</dbReference>
<evidence type="ECO:0000256" key="9">
    <source>
        <dbReference type="RuleBase" id="RU000477"/>
    </source>
</evidence>
<dbReference type="InterPro" id="IPR050363">
    <property type="entry name" value="MIP/Aquaporin"/>
</dbReference>
<dbReference type="GO" id="GO:0005811">
    <property type="term" value="C:lipid droplet"/>
    <property type="evidence" value="ECO:0007669"/>
    <property type="project" value="Ensembl"/>
</dbReference>
<dbReference type="PANTHER" id="PTHR43829:SF15">
    <property type="entry name" value="AQUAPORIN-7"/>
    <property type="match status" value="1"/>
</dbReference>
<reference evidence="11" key="2">
    <citation type="submission" date="2025-09" db="UniProtKB">
        <authorList>
            <consortium name="Ensembl"/>
        </authorList>
    </citation>
    <scope>IDENTIFICATION</scope>
</reference>
<proteinExistence type="inferred from homology"/>
<evidence type="ECO:0000256" key="4">
    <source>
        <dbReference type="ARBA" id="ARBA00022692"/>
    </source>
</evidence>
<dbReference type="PANTHER" id="PTHR43829">
    <property type="entry name" value="AQUAPORIN OR AQUAGLYCEROPORIN RELATED"/>
    <property type="match status" value="1"/>
</dbReference>
<sequence length="293" mass="32557">MVAKHPRIRPARGTLAISWRDWLTCSSSRYKLLNSWHSVFWEQRSRILVSVLTINCGALESLHWHRHVICEADVIYINVCASHMNASISFTHCVLGNLSWRKLPAYIIGQFLGSFLAASLVFCMYYDALCEYSDGHFIVTGPNGTAGIFATYPAPYMTLLGGFFLATMVLMLCILAIYDKKNNGALEGTQPVITGLLVLVIGMTMGINTGYAINPSRDLPPRIFTAIAGWGIEVFRAGDYWWWVPLVAPTLGSLVGALAYKLLIDFHNQSHNTEQDKQRVNAHTKGVVELSTA</sequence>
<keyword evidence="5 10" id="KW-1133">Transmembrane helix</keyword>
<comment type="subcellular location">
    <subcellularLocation>
        <location evidence="1">Membrane</location>
        <topology evidence="1">Multi-pass membrane protein</topology>
    </subcellularLocation>
</comment>
<organism evidence="11 12">
    <name type="scientific">Chelonoidis abingdonii</name>
    <name type="common">Abingdon island giant tortoise</name>
    <name type="synonym">Testudo abingdonii</name>
    <dbReference type="NCBI Taxonomy" id="106734"/>
    <lineage>
        <taxon>Eukaryota</taxon>
        <taxon>Metazoa</taxon>
        <taxon>Chordata</taxon>
        <taxon>Craniata</taxon>
        <taxon>Vertebrata</taxon>
        <taxon>Euteleostomi</taxon>
        <taxon>Archelosauria</taxon>
        <taxon>Testudinata</taxon>
        <taxon>Testudines</taxon>
        <taxon>Cryptodira</taxon>
        <taxon>Durocryptodira</taxon>
        <taxon>Testudinoidea</taxon>
        <taxon>Testudinidae</taxon>
        <taxon>Chelonoidis</taxon>
    </lineage>
</organism>
<dbReference type="PRINTS" id="PR00783">
    <property type="entry name" value="MINTRINSICP"/>
</dbReference>
<dbReference type="Gene3D" id="1.20.1080.10">
    <property type="entry name" value="Glycerol uptake facilitator protein"/>
    <property type="match status" value="1"/>
</dbReference>
<evidence type="ECO:0000313" key="11">
    <source>
        <dbReference type="Ensembl" id="ENSCABP00000029627.1"/>
    </source>
</evidence>
<keyword evidence="4 9" id="KW-0812">Transmembrane</keyword>
<keyword evidence="6 10" id="KW-0472">Membrane</keyword>
<evidence type="ECO:0000256" key="3">
    <source>
        <dbReference type="ARBA" id="ARBA00022448"/>
    </source>
</evidence>
<dbReference type="Pfam" id="PF00230">
    <property type="entry name" value="MIP"/>
    <property type="match status" value="1"/>
</dbReference>
<comment type="catalytic activity">
    <reaction evidence="7">
        <text>H2O(in) = H2O(out)</text>
        <dbReference type="Rhea" id="RHEA:29667"/>
        <dbReference type="ChEBI" id="CHEBI:15377"/>
    </reaction>
</comment>
<dbReference type="InterPro" id="IPR000425">
    <property type="entry name" value="MIP"/>
</dbReference>
<feature type="transmembrane region" description="Helical" evidence="10">
    <location>
        <begin position="190"/>
        <end position="213"/>
    </location>
</feature>
<evidence type="ECO:0000256" key="1">
    <source>
        <dbReference type="ARBA" id="ARBA00004141"/>
    </source>
</evidence>
<feature type="transmembrane region" description="Helical" evidence="10">
    <location>
        <begin position="156"/>
        <end position="178"/>
    </location>
</feature>
<dbReference type="GO" id="GO:0015204">
    <property type="term" value="F:urea transmembrane transporter activity"/>
    <property type="evidence" value="ECO:0007669"/>
    <property type="project" value="TreeGrafter"/>
</dbReference>
<feature type="transmembrane region" description="Helical" evidence="10">
    <location>
        <begin position="240"/>
        <end position="260"/>
    </location>
</feature>
<dbReference type="GO" id="GO:0070295">
    <property type="term" value="P:renal water absorption"/>
    <property type="evidence" value="ECO:0007669"/>
    <property type="project" value="Ensembl"/>
</dbReference>
<comment type="similarity">
    <text evidence="2 9">Belongs to the MIP/aquaporin (TC 1.A.8) family.</text>
</comment>
<dbReference type="GeneTree" id="ENSGT00940000159054"/>